<sequence length="144" mass="15502">MEGIQIPDCENGNELMRDGCFQQRHFIQKDPSVASPLDSGIDAVGGSSGAQEGERAGEGRPRGPGQVRRQWMHLEVQDSEKEEEKLADAIPPPASLASPSSSQQMKIISVLVSIAGIFCILLLFIIAALKCGLLDSQCEQARVL</sequence>
<dbReference type="Proteomes" id="UP000492820">
    <property type="component" value="Unassembled WGS sequence"/>
</dbReference>
<reference evidence="3 4" key="1">
    <citation type="journal article" date="2013" name="Nature">
        <title>The genomes of four tapeworm species reveal adaptations to parasitism.</title>
        <authorList>
            <person name="Tsai I.J."/>
            <person name="Zarowiecki M."/>
            <person name="Holroyd N."/>
            <person name="Garciarrubio A."/>
            <person name="Sanchez-Flores A."/>
            <person name="Brooks K.L."/>
            <person name="Tracey A."/>
            <person name="Bobes R.J."/>
            <person name="Fragoso G."/>
            <person name="Sciutto E."/>
            <person name="Aslett M."/>
            <person name="Beasley H."/>
            <person name="Bennett H.M."/>
            <person name="Cai J."/>
            <person name="Camicia F."/>
            <person name="Clark R."/>
            <person name="Cucher M."/>
            <person name="De Silva N."/>
            <person name="Day T.A."/>
            <person name="Deplazes P."/>
            <person name="Estrada K."/>
            <person name="Fernandez C."/>
            <person name="Holland P.W."/>
            <person name="Hou J."/>
            <person name="Hu S."/>
            <person name="Huckvale T."/>
            <person name="Hung S.S."/>
            <person name="Kamenetzky L."/>
            <person name="Keane J.A."/>
            <person name="Kiss F."/>
            <person name="Koziol U."/>
            <person name="Lambert O."/>
            <person name="Liu K."/>
            <person name="Luo X."/>
            <person name="Luo Y."/>
            <person name="Macchiaroli N."/>
            <person name="Nichol S."/>
            <person name="Paps J."/>
            <person name="Parkinson J."/>
            <person name="Pouchkina-Stantcheva N."/>
            <person name="Riddiford N."/>
            <person name="Rosenzvit M."/>
            <person name="Salinas G."/>
            <person name="Wasmuth J.D."/>
            <person name="Zamanian M."/>
            <person name="Zheng Y."/>
            <person name="Cai X."/>
            <person name="Soberon X."/>
            <person name="Olson P.D."/>
            <person name="Laclette J.P."/>
            <person name="Brehm K."/>
            <person name="Berriman M."/>
            <person name="Garciarrubio A."/>
            <person name="Bobes R.J."/>
            <person name="Fragoso G."/>
            <person name="Sanchez-Flores A."/>
            <person name="Estrada K."/>
            <person name="Cevallos M.A."/>
            <person name="Morett E."/>
            <person name="Gonzalez V."/>
            <person name="Portillo T."/>
            <person name="Ochoa-Leyva A."/>
            <person name="Jose M.V."/>
            <person name="Sciutto E."/>
            <person name="Landa A."/>
            <person name="Jimenez L."/>
            <person name="Valdes V."/>
            <person name="Carrero J.C."/>
            <person name="Larralde C."/>
            <person name="Morales-Montor J."/>
            <person name="Limon-Lason J."/>
            <person name="Soberon X."/>
            <person name="Laclette J.P."/>
        </authorList>
    </citation>
    <scope>NUCLEOTIDE SEQUENCE [LARGE SCALE GENOMIC DNA]</scope>
</reference>
<keyword evidence="2" id="KW-0472">Membrane</keyword>
<reference evidence="3" key="2">
    <citation type="submission" date="2014-06" db="EMBL/GenBank/DDBJ databases">
        <authorList>
            <person name="Aslett M."/>
        </authorList>
    </citation>
    <scope>NUCLEOTIDE SEQUENCE</scope>
</reference>
<evidence type="ECO:0000313" key="5">
    <source>
        <dbReference type="WBParaSite" id="EgrG_000007700"/>
    </source>
</evidence>
<feature type="compositionally biased region" description="Basic and acidic residues" evidence="1">
    <location>
        <begin position="52"/>
        <end position="61"/>
    </location>
</feature>
<gene>
    <name evidence="3" type="ORF">EgrG_000007700</name>
</gene>
<evidence type="ECO:0000256" key="1">
    <source>
        <dbReference type="SAM" id="MobiDB-lite"/>
    </source>
</evidence>
<reference evidence="5" key="3">
    <citation type="submission" date="2020-10" db="UniProtKB">
        <authorList>
            <consortium name="WormBaseParasite"/>
        </authorList>
    </citation>
    <scope>IDENTIFICATION</scope>
</reference>
<evidence type="ECO:0000313" key="4">
    <source>
        <dbReference type="Proteomes" id="UP000492820"/>
    </source>
</evidence>
<accession>A0A068WET5</accession>
<keyword evidence="2" id="KW-1133">Transmembrane helix</keyword>
<organism evidence="3">
    <name type="scientific">Echinococcus granulosus</name>
    <name type="common">Hydatid tapeworm</name>
    <dbReference type="NCBI Taxonomy" id="6210"/>
    <lineage>
        <taxon>Eukaryota</taxon>
        <taxon>Metazoa</taxon>
        <taxon>Spiralia</taxon>
        <taxon>Lophotrochozoa</taxon>
        <taxon>Platyhelminthes</taxon>
        <taxon>Cestoda</taxon>
        <taxon>Eucestoda</taxon>
        <taxon>Cyclophyllidea</taxon>
        <taxon>Taeniidae</taxon>
        <taxon>Echinococcus</taxon>
        <taxon>Echinococcus granulosus group</taxon>
    </lineage>
</organism>
<feature type="region of interest" description="Disordered" evidence="1">
    <location>
        <begin position="32"/>
        <end position="101"/>
    </location>
</feature>
<proteinExistence type="predicted"/>
<evidence type="ECO:0000313" key="3">
    <source>
        <dbReference type="EMBL" id="CDS16132.1"/>
    </source>
</evidence>
<evidence type="ECO:0000256" key="2">
    <source>
        <dbReference type="SAM" id="Phobius"/>
    </source>
</evidence>
<dbReference type="WBParaSite" id="EgrG_000007700">
    <property type="protein sequence ID" value="EgrG_000007700"/>
    <property type="gene ID" value="EgrG_000007700"/>
</dbReference>
<protein>
    <submittedName>
        <fullName evidence="5">Expressed conserved protein</fullName>
    </submittedName>
</protein>
<dbReference type="OrthoDB" id="6252479at2759"/>
<dbReference type="AlphaFoldDB" id="A0A068WET5"/>
<feature type="compositionally biased region" description="Basic and acidic residues" evidence="1">
    <location>
        <begin position="75"/>
        <end position="87"/>
    </location>
</feature>
<name>A0A068WET5_ECHGR</name>
<feature type="transmembrane region" description="Helical" evidence="2">
    <location>
        <begin position="107"/>
        <end position="129"/>
    </location>
</feature>
<dbReference type="EMBL" id="LK028576">
    <property type="protein sequence ID" value="CDS16132.1"/>
    <property type="molecule type" value="Genomic_DNA"/>
</dbReference>
<keyword evidence="2" id="KW-0812">Transmembrane</keyword>